<dbReference type="InterPro" id="IPR022742">
    <property type="entry name" value="Hydrolase_4"/>
</dbReference>
<proteinExistence type="predicted"/>
<evidence type="ECO:0000259" key="1">
    <source>
        <dbReference type="Pfam" id="PF12146"/>
    </source>
</evidence>
<dbReference type="PANTHER" id="PTHR11614">
    <property type="entry name" value="PHOSPHOLIPASE-RELATED"/>
    <property type="match status" value="1"/>
</dbReference>
<reference evidence="2" key="1">
    <citation type="submission" date="2022-06" db="EMBL/GenBank/DDBJ databases">
        <title>Aquibacillus sp. a new bacterium isolated from soil saline samples.</title>
        <authorList>
            <person name="Galisteo C."/>
            <person name="De La Haba R."/>
            <person name="Sanchez-Porro C."/>
            <person name="Ventosa A."/>
        </authorList>
    </citation>
    <scope>NUCLEOTIDE SEQUENCE</scope>
    <source>
        <strain evidence="2">3ASR75-11</strain>
    </source>
</reference>
<evidence type="ECO:0000313" key="2">
    <source>
        <dbReference type="EMBL" id="MDC3423011.1"/>
    </source>
</evidence>
<dbReference type="Gene3D" id="3.40.50.1820">
    <property type="entry name" value="alpha/beta hydrolase"/>
    <property type="match status" value="1"/>
</dbReference>
<sequence>MDTTDHWLEAKDQHQIRVKKWTKQETNPRAIVQISHGMVEHINRYEPFATFLVQHDVFVYGNDHRGHGETGRKNGVMGHLADENGFDLATDDLHRVTTLIKNDFPNTPIFLFGHSMGSFLARRYIQQFSQDIDGIILSGTGHHPGIMNKFARLLAKREMKRANKLGPSMFLNKLTFHSYNKRIDNHQTHFDWLTRDEKHVQDYINDPETGFVPTATFFYDLFIGFDKIYDISRVKKIRKDLPFLFISGEEDPVGNYGKGVREVIKAYKNQGILDIEAQLYEGGRHEMLNEINKEAVYEDIWNWIVNKIE</sequence>
<comment type="caution">
    <text evidence="2">The sequence shown here is derived from an EMBL/GenBank/DDBJ whole genome shotgun (WGS) entry which is preliminary data.</text>
</comment>
<dbReference type="InterPro" id="IPR029058">
    <property type="entry name" value="AB_hydrolase_fold"/>
</dbReference>
<gene>
    <name evidence="2" type="ORF">NC797_00635</name>
</gene>
<organism evidence="2 3">
    <name type="scientific">Terrihalobacillus insolitus</name>
    <dbReference type="NCBI Taxonomy" id="2950438"/>
    <lineage>
        <taxon>Bacteria</taxon>
        <taxon>Bacillati</taxon>
        <taxon>Bacillota</taxon>
        <taxon>Bacilli</taxon>
        <taxon>Bacillales</taxon>
        <taxon>Bacillaceae</taxon>
        <taxon>Terrihalobacillus</taxon>
    </lineage>
</organism>
<dbReference type="EMBL" id="JAMQKB010000001">
    <property type="protein sequence ID" value="MDC3423011.1"/>
    <property type="molecule type" value="Genomic_DNA"/>
</dbReference>
<protein>
    <submittedName>
        <fullName evidence="2">Lysophospholipase</fullName>
    </submittedName>
</protein>
<feature type="domain" description="Serine aminopeptidase S33" evidence="1">
    <location>
        <begin position="27"/>
        <end position="291"/>
    </location>
</feature>
<dbReference type="InterPro" id="IPR051044">
    <property type="entry name" value="MAG_DAG_Lipase"/>
</dbReference>
<dbReference type="SUPFAM" id="SSF53474">
    <property type="entry name" value="alpha/beta-Hydrolases"/>
    <property type="match status" value="1"/>
</dbReference>
<accession>A0A9X4AKE7</accession>
<evidence type="ECO:0000313" key="3">
    <source>
        <dbReference type="Proteomes" id="UP001145050"/>
    </source>
</evidence>
<name>A0A9X4AKE7_9BACI</name>
<keyword evidence="3" id="KW-1185">Reference proteome</keyword>
<dbReference type="Proteomes" id="UP001145050">
    <property type="component" value="Unassembled WGS sequence"/>
</dbReference>
<dbReference type="AlphaFoldDB" id="A0A9X4AKE7"/>
<dbReference type="RefSeq" id="WP_272434654.1">
    <property type="nucleotide sequence ID" value="NZ_JAMQKB010000001.1"/>
</dbReference>
<dbReference type="Pfam" id="PF12146">
    <property type="entry name" value="Hydrolase_4"/>
    <property type="match status" value="1"/>
</dbReference>